<keyword evidence="1" id="KW-0812">Transmembrane</keyword>
<gene>
    <name evidence="2" type="ORF">NGB36_26070</name>
</gene>
<evidence type="ECO:0000313" key="2">
    <source>
        <dbReference type="EMBL" id="MCQ4083958.1"/>
    </source>
</evidence>
<feature type="transmembrane region" description="Helical" evidence="1">
    <location>
        <begin position="37"/>
        <end position="57"/>
    </location>
</feature>
<organism evidence="2 3">
    <name type="scientific">Streptomyces humicola</name>
    <dbReference type="NCBI Taxonomy" id="2953240"/>
    <lineage>
        <taxon>Bacteria</taxon>
        <taxon>Bacillati</taxon>
        <taxon>Actinomycetota</taxon>
        <taxon>Actinomycetes</taxon>
        <taxon>Kitasatosporales</taxon>
        <taxon>Streptomycetaceae</taxon>
        <taxon>Streptomyces</taxon>
    </lineage>
</organism>
<keyword evidence="1" id="KW-0472">Membrane</keyword>
<accession>A0ABT1Q201</accession>
<name>A0ABT1Q201_9ACTN</name>
<comment type="caution">
    <text evidence="2">The sequence shown here is derived from an EMBL/GenBank/DDBJ whole genome shotgun (WGS) entry which is preliminary data.</text>
</comment>
<evidence type="ECO:0000313" key="3">
    <source>
        <dbReference type="Proteomes" id="UP001057702"/>
    </source>
</evidence>
<evidence type="ECO:0000256" key="1">
    <source>
        <dbReference type="SAM" id="Phobius"/>
    </source>
</evidence>
<protein>
    <submittedName>
        <fullName evidence="2">PLD nuclease N-terminal domain-containing protein</fullName>
    </submittedName>
</protein>
<dbReference type="Proteomes" id="UP001057702">
    <property type="component" value="Unassembled WGS sequence"/>
</dbReference>
<sequence>MARYLLVVASMAVWACALVDCLATPRHQVRQLPKAVWLVFIAAFGMVLAGPLAWFAAGRPRADAAGGGAGLHVREDPIDEPAHWIPPDDNLAFLHSLEERLRRRQSGGTDDAPSAV</sequence>
<reference evidence="2" key="1">
    <citation type="submission" date="2022-06" db="EMBL/GenBank/DDBJ databases">
        <title>Draft genome sequence of Streptomyces sp. RB6PN25 isolated from peat swamp forest in Thailand.</title>
        <authorList>
            <person name="Duangmal K."/>
            <person name="Klaysubun C."/>
        </authorList>
    </citation>
    <scope>NUCLEOTIDE SEQUENCE</scope>
    <source>
        <strain evidence="2">RB6PN25</strain>
    </source>
</reference>
<keyword evidence="1" id="KW-1133">Transmembrane helix</keyword>
<dbReference type="EMBL" id="JANFNG010000028">
    <property type="protein sequence ID" value="MCQ4083958.1"/>
    <property type="molecule type" value="Genomic_DNA"/>
</dbReference>
<proteinExistence type="predicted"/>
<keyword evidence="3" id="KW-1185">Reference proteome</keyword>
<dbReference type="RefSeq" id="WP_255922994.1">
    <property type="nucleotide sequence ID" value="NZ_JANFNG010000028.1"/>
</dbReference>